<evidence type="ECO:0008006" key="3">
    <source>
        <dbReference type="Google" id="ProtNLM"/>
    </source>
</evidence>
<dbReference type="Proteomes" id="UP000054279">
    <property type="component" value="Unassembled WGS sequence"/>
</dbReference>
<reference evidence="1 2" key="1">
    <citation type="submission" date="2014-06" db="EMBL/GenBank/DDBJ databases">
        <title>Evolutionary Origins and Diversification of the Mycorrhizal Mutualists.</title>
        <authorList>
            <consortium name="DOE Joint Genome Institute"/>
            <consortium name="Mycorrhizal Genomics Consortium"/>
            <person name="Kohler A."/>
            <person name="Kuo A."/>
            <person name="Nagy L.G."/>
            <person name="Floudas D."/>
            <person name="Copeland A."/>
            <person name="Barry K.W."/>
            <person name="Cichocki N."/>
            <person name="Veneault-Fourrey C."/>
            <person name="LaButti K."/>
            <person name="Lindquist E.A."/>
            <person name="Lipzen A."/>
            <person name="Lundell T."/>
            <person name="Morin E."/>
            <person name="Murat C."/>
            <person name="Riley R."/>
            <person name="Ohm R."/>
            <person name="Sun H."/>
            <person name="Tunlid A."/>
            <person name="Henrissat B."/>
            <person name="Grigoriev I.V."/>
            <person name="Hibbett D.S."/>
            <person name="Martin F."/>
        </authorList>
    </citation>
    <scope>NUCLEOTIDE SEQUENCE [LARGE SCALE GENOMIC DNA]</scope>
    <source>
        <strain evidence="1 2">SS14</strain>
    </source>
</reference>
<dbReference type="OrthoDB" id="3234608at2759"/>
<dbReference type="HOGENOM" id="CLU_533372_0_0_1"/>
<dbReference type="EMBL" id="KN837138">
    <property type="protein sequence ID" value="KIJ41233.1"/>
    <property type="molecule type" value="Genomic_DNA"/>
</dbReference>
<evidence type="ECO:0000313" key="2">
    <source>
        <dbReference type="Proteomes" id="UP000054279"/>
    </source>
</evidence>
<proteinExistence type="predicted"/>
<keyword evidence="2" id="KW-1185">Reference proteome</keyword>
<gene>
    <name evidence="1" type="ORF">M422DRAFT_31847</name>
</gene>
<evidence type="ECO:0000313" key="1">
    <source>
        <dbReference type="EMBL" id="KIJ41233.1"/>
    </source>
</evidence>
<sequence length="511" mass="56600">MPPFLQRLPDELLDISFRGLLPPFRSQSLADTFVFTVPVDLLNLRLVSRRFHRLATPLAWRRAQLALSSRSSLSYGALIDTTNAHENGIRPSHSHRSNTLRSLARCQFLHEHPHLATHVRVLILSLSEWQSSAHAEVTRAALRAATQAMTSLRTVLVWDADALSVPDIQQLLQRPLLRAVCLMDLNGVVFPPESAGWASSGKEAGGGLQMLHVANTVCPARLINGAKGTLECVSIELATSGKRMGAKGSREDQPTLREMPWGTLKEVALVDCINDEDWVCFLEGFQLHKSLGLPSSLTELLIGDLSGLEPLRLTSLIRTFTSQPLTRLTLFHLPLLDPHLLTSIAHAFPSLTHLTLLTEGELVPWSQPLECYARPLSVLKHLSVLAWNNFSLEQEHATNCFMSMCEESLSKLYTRHVKAVAKWIKTIKKVKFVSTAEWVVDTAVVTKKGCAMCGVCHGEELSGRMKVGGCMGTFGDWMRGEELGPVKVYRTTQAALHTRSWSTRSGAFEDI</sequence>
<accession>A0A0C9UDV1</accession>
<protein>
    <recommendedName>
        <fullName evidence="3">F-box domain-containing protein</fullName>
    </recommendedName>
</protein>
<dbReference type="AlphaFoldDB" id="A0A0C9UDV1"/>
<organism evidence="1 2">
    <name type="scientific">Sphaerobolus stellatus (strain SS14)</name>
    <dbReference type="NCBI Taxonomy" id="990650"/>
    <lineage>
        <taxon>Eukaryota</taxon>
        <taxon>Fungi</taxon>
        <taxon>Dikarya</taxon>
        <taxon>Basidiomycota</taxon>
        <taxon>Agaricomycotina</taxon>
        <taxon>Agaricomycetes</taxon>
        <taxon>Phallomycetidae</taxon>
        <taxon>Geastrales</taxon>
        <taxon>Sphaerobolaceae</taxon>
        <taxon>Sphaerobolus</taxon>
    </lineage>
</organism>
<name>A0A0C9UDV1_SPHS4</name>